<keyword evidence="9" id="KW-0625">Polysaccharide transport</keyword>
<evidence type="ECO:0000256" key="7">
    <source>
        <dbReference type="ARBA" id="ARBA00022903"/>
    </source>
</evidence>
<evidence type="ECO:0000256" key="4">
    <source>
        <dbReference type="ARBA" id="ARBA00022475"/>
    </source>
</evidence>
<evidence type="ECO:0000256" key="10">
    <source>
        <dbReference type="ARBA" id="ARBA00023136"/>
    </source>
</evidence>
<dbReference type="PANTHER" id="PTHR30413:SF10">
    <property type="entry name" value="CAPSULE POLYSACCHARIDE EXPORT INNER-MEMBRANE PROTEIN CTRC"/>
    <property type="match status" value="1"/>
</dbReference>
<dbReference type="GO" id="GO:0140359">
    <property type="term" value="F:ABC-type transporter activity"/>
    <property type="evidence" value="ECO:0007669"/>
    <property type="project" value="InterPro"/>
</dbReference>
<comment type="subcellular location">
    <subcellularLocation>
        <location evidence="11">Cell inner membrane</location>
        <topology evidence="11">Multi-pass membrane protein</topology>
    </subcellularLocation>
    <subcellularLocation>
        <location evidence="1">Cell membrane</location>
        <topology evidence="1">Multi-pass membrane protein</topology>
    </subcellularLocation>
</comment>
<evidence type="ECO:0000256" key="1">
    <source>
        <dbReference type="ARBA" id="ARBA00004651"/>
    </source>
</evidence>
<dbReference type="InterPro" id="IPR000412">
    <property type="entry name" value="ABC_2_transport"/>
</dbReference>
<reference evidence="13 14" key="2">
    <citation type="submission" date="2018-03" db="EMBL/GenBank/DDBJ databases">
        <authorList>
            <person name="Keele B.F."/>
        </authorList>
    </citation>
    <scope>NUCLEOTIDE SEQUENCE [LARGE SCALE GENOMIC DNA]</scope>
    <source>
        <strain evidence="13 14">D13</strain>
    </source>
</reference>
<evidence type="ECO:0000259" key="12">
    <source>
        <dbReference type="PROSITE" id="PS51012"/>
    </source>
</evidence>
<dbReference type="KEGG" id="xba:C7S18_18095"/>
<dbReference type="OrthoDB" id="9786910at2"/>
<sequence>MYRQPRIWFRLGSRRRLSKLLPCRPLFGQPTTLLAHFVQREIKERFLGTVSGGAWLLIGPLLTLAAYLFVFAEVMRVRLNADAGDSFVVFLALGLWPWFAFSESILRGTVSIRQNAALIGKIAIDRQMLVQASVLSAFLIHGIGFLLVLIVLAVSGFALSFAQLWWVLIGLAGLALTAYGLALLLAAAAVFLRDIESVLAQILMLFMLLTPIFFPPSQIPARFAWFVSLNPLAVWIGCIRGGLLERGLPTTSSLLWATALAVLALLIGRFVFRRAAPHFEDYL</sequence>
<dbReference type="PROSITE" id="PS51012">
    <property type="entry name" value="ABC_TM2"/>
    <property type="match status" value="1"/>
</dbReference>
<feature type="transmembrane region" description="Helical" evidence="11">
    <location>
        <begin position="198"/>
        <end position="216"/>
    </location>
</feature>
<feature type="transmembrane region" description="Helical" evidence="11">
    <location>
        <begin position="254"/>
        <end position="272"/>
    </location>
</feature>
<dbReference type="Pfam" id="PF01061">
    <property type="entry name" value="ABC2_membrane"/>
    <property type="match status" value="1"/>
</dbReference>
<keyword evidence="3 11" id="KW-0813">Transport</keyword>
<gene>
    <name evidence="13" type="ORF">C7S18_18095</name>
</gene>
<evidence type="ECO:0000256" key="11">
    <source>
        <dbReference type="RuleBase" id="RU361157"/>
    </source>
</evidence>
<evidence type="ECO:0000313" key="13">
    <source>
        <dbReference type="EMBL" id="AVP98968.1"/>
    </source>
</evidence>
<dbReference type="AlphaFoldDB" id="A0A2P1PVT5"/>
<keyword evidence="8 11" id="KW-1133">Transmembrane helix</keyword>
<dbReference type="PRINTS" id="PR00164">
    <property type="entry name" value="ABC2TRNSPORT"/>
</dbReference>
<protein>
    <recommendedName>
        <fullName evidence="11">Transport permease protein</fullName>
    </recommendedName>
</protein>
<name>A0A2P1PVT5_9GAMM</name>
<dbReference type="InterPro" id="IPR047817">
    <property type="entry name" value="ABC2_TM_bact-type"/>
</dbReference>
<evidence type="ECO:0000313" key="14">
    <source>
        <dbReference type="Proteomes" id="UP000241074"/>
    </source>
</evidence>
<keyword evidence="14" id="KW-1185">Reference proteome</keyword>
<evidence type="ECO:0000256" key="8">
    <source>
        <dbReference type="ARBA" id="ARBA00022989"/>
    </source>
</evidence>
<keyword evidence="7" id="KW-0972">Capsule biogenesis/degradation</keyword>
<evidence type="ECO:0000256" key="6">
    <source>
        <dbReference type="ARBA" id="ARBA00022692"/>
    </source>
</evidence>
<accession>A0A2P1PVT5</accession>
<feature type="transmembrane region" description="Helical" evidence="11">
    <location>
        <begin position="50"/>
        <end position="71"/>
    </location>
</feature>
<keyword evidence="4 11" id="KW-1003">Cell membrane</keyword>
<feature type="transmembrane region" description="Helical" evidence="11">
    <location>
        <begin position="166"/>
        <end position="192"/>
    </location>
</feature>
<dbReference type="GO" id="GO:0043190">
    <property type="term" value="C:ATP-binding cassette (ABC) transporter complex"/>
    <property type="evidence" value="ECO:0007669"/>
    <property type="project" value="InterPro"/>
</dbReference>
<keyword evidence="10 11" id="KW-0472">Membrane</keyword>
<evidence type="ECO:0000256" key="9">
    <source>
        <dbReference type="ARBA" id="ARBA00023047"/>
    </source>
</evidence>
<dbReference type="PANTHER" id="PTHR30413">
    <property type="entry name" value="INNER MEMBRANE TRANSPORT PERMEASE"/>
    <property type="match status" value="1"/>
</dbReference>
<keyword evidence="5" id="KW-0762">Sugar transport</keyword>
<dbReference type="Proteomes" id="UP000241074">
    <property type="component" value="Chromosome"/>
</dbReference>
<feature type="transmembrane region" description="Helical" evidence="11">
    <location>
        <begin position="83"/>
        <end position="101"/>
    </location>
</feature>
<comment type="similarity">
    <text evidence="2 11">Belongs to the ABC-2 integral membrane protein family.</text>
</comment>
<proteinExistence type="inferred from homology"/>
<dbReference type="InterPro" id="IPR013525">
    <property type="entry name" value="ABC2_TM"/>
</dbReference>
<feature type="domain" description="ABC transmembrane type-2" evidence="12">
    <location>
        <begin position="51"/>
        <end position="275"/>
    </location>
</feature>
<organism evidence="13 14">
    <name type="scientific">Ahniella affigens</name>
    <dbReference type="NCBI Taxonomy" id="2021234"/>
    <lineage>
        <taxon>Bacteria</taxon>
        <taxon>Pseudomonadati</taxon>
        <taxon>Pseudomonadota</taxon>
        <taxon>Gammaproteobacteria</taxon>
        <taxon>Lysobacterales</taxon>
        <taxon>Rhodanobacteraceae</taxon>
        <taxon>Ahniella</taxon>
    </lineage>
</organism>
<evidence type="ECO:0000256" key="3">
    <source>
        <dbReference type="ARBA" id="ARBA00022448"/>
    </source>
</evidence>
<dbReference type="EMBL" id="CP027860">
    <property type="protein sequence ID" value="AVP98968.1"/>
    <property type="molecule type" value="Genomic_DNA"/>
</dbReference>
<feature type="transmembrane region" description="Helical" evidence="11">
    <location>
        <begin position="138"/>
        <end position="159"/>
    </location>
</feature>
<dbReference type="GO" id="GO:0015774">
    <property type="term" value="P:polysaccharide transport"/>
    <property type="evidence" value="ECO:0007669"/>
    <property type="project" value="UniProtKB-KW"/>
</dbReference>
<keyword evidence="6 11" id="KW-0812">Transmembrane</keyword>
<evidence type="ECO:0000256" key="5">
    <source>
        <dbReference type="ARBA" id="ARBA00022597"/>
    </source>
</evidence>
<reference evidence="13 14" key="1">
    <citation type="submission" date="2018-03" db="EMBL/GenBank/DDBJ databases">
        <title>Ahniella affigens gen. nov., sp. nov., a gammaproteobacterium isolated from sandy soil near a stream.</title>
        <authorList>
            <person name="Ko Y."/>
            <person name="Kim J.-H."/>
        </authorList>
    </citation>
    <scope>NUCLEOTIDE SEQUENCE [LARGE SCALE GENOMIC DNA]</scope>
    <source>
        <strain evidence="13 14">D13</strain>
    </source>
</reference>
<dbReference type="GO" id="GO:0015920">
    <property type="term" value="P:lipopolysaccharide transport"/>
    <property type="evidence" value="ECO:0007669"/>
    <property type="project" value="TreeGrafter"/>
</dbReference>
<evidence type="ECO:0000256" key="2">
    <source>
        <dbReference type="ARBA" id="ARBA00007783"/>
    </source>
</evidence>